<proteinExistence type="predicted"/>
<dbReference type="EMBL" id="CM055107">
    <property type="protein sequence ID" value="KAJ7528328.1"/>
    <property type="molecule type" value="Genomic_DNA"/>
</dbReference>
<organism evidence="1 2">
    <name type="scientific">Diphasiastrum complanatum</name>
    <name type="common">Issler's clubmoss</name>
    <name type="synonym">Lycopodium complanatum</name>
    <dbReference type="NCBI Taxonomy" id="34168"/>
    <lineage>
        <taxon>Eukaryota</taxon>
        <taxon>Viridiplantae</taxon>
        <taxon>Streptophyta</taxon>
        <taxon>Embryophyta</taxon>
        <taxon>Tracheophyta</taxon>
        <taxon>Lycopodiopsida</taxon>
        <taxon>Lycopodiales</taxon>
        <taxon>Lycopodiaceae</taxon>
        <taxon>Lycopodioideae</taxon>
        <taxon>Diphasiastrum</taxon>
    </lineage>
</organism>
<keyword evidence="2" id="KW-1185">Reference proteome</keyword>
<protein>
    <submittedName>
        <fullName evidence="1">Uncharacterized protein</fullName>
    </submittedName>
</protein>
<accession>A0ACC2BER5</accession>
<comment type="caution">
    <text evidence="1">The sequence shown here is derived from an EMBL/GenBank/DDBJ whole genome shotgun (WGS) entry which is preliminary data.</text>
</comment>
<evidence type="ECO:0000313" key="2">
    <source>
        <dbReference type="Proteomes" id="UP001162992"/>
    </source>
</evidence>
<evidence type="ECO:0000313" key="1">
    <source>
        <dbReference type="EMBL" id="KAJ7528328.1"/>
    </source>
</evidence>
<reference evidence="2" key="1">
    <citation type="journal article" date="2024" name="Proc. Natl. Acad. Sci. U.S.A.">
        <title>Extraordinary preservation of gene collinearity over three hundred million years revealed in homosporous lycophytes.</title>
        <authorList>
            <person name="Li C."/>
            <person name="Wickell D."/>
            <person name="Kuo L.Y."/>
            <person name="Chen X."/>
            <person name="Nie B."/>
            <person name="Liao X."/>
            <person name="Peng D."/>
            <person name="Ji J."/>
            <person name="Jenkins J."/>
            <person name="Williams M."/>
            <person name="Shu S."/>
            <person name="Plott C."/>
            <person name="Barry K."/>
            <person name="Rajasekar S."/>
            <person name="Grimwood J."/>
            <person name="Han X."/>
            <person name="Sun S."/>
            <person name="Hou Z."/>
            <person name="He W."/>
            <person name="Dai G."/>
            <person name="Sun C."/>
            <person name="Schmutz J."/>
            <person name="Leebens-Mack J.H."/>
            <person name="Li F.W."/>
            <person name="Wang L."/>
        </authorList>
    </citation>
    <scope>NUCLEOTIDE SEQUENCE [LARGE SCALE GENOMIC DNA]</scope>
    <source>
        <strain evidence="2">cv. PW_Plant_1</strain>
    </source>
</reference>
<gene>
    <name evidence="1" type="ORF">O6H91_16G094900</name>
</gene>
<sequence length="421" mass="46687">MPHMNCLSIHASDQRKDLCFQKLSSISSPKSYTSSSFPTLHASSSSAFSSIADCESEQLPLSAQFVSCESLIPGLPDDLAFFCLLRLPLASQAVGRAVCKAWHTVLSSWDFYQARRGLGFTEQWLFVLAFHKSTGKIQWQALDPAIPSWHVISPMPCTGRVCPPGFGCAAIADEGALFVCGGMRSDMDCPMDSVLKYEMYRNKWTVVESMSTPRSFFASGMIDGRIYAAGGNSNESFELSSAEVYDPTEDHWYAIANMGTKMARYDAAVFDGKLYVTEGWSWPFLYSPRGQIYDPKVDRWEDMTVGMREGWTGLSVVLDGLLFIISDLEDNVKLKVYEADSDSWKSVAGAPMPAQMSRPFSVNTMHGKLFVVARSLHVAMGTISNPSPEQRERIISVDWQVINAPERFSDFAPSNSQVLHA</sequence>
<name>A0ACC2BER5_DIPCM</name>
<dbReference type="Proteomes" id="UP001162992">
    <property type="component" value="Chromosome 16"/>
</dbReference>